<gene>
    <name evidence="2" type="ORF">K503DRAFT_62068</name>
</gene>
<keyword evidence="1" id="KW-0812">Transmembrane</keyword>
<dbReference type="OrthoDB" id="3214861at2759"/>
<dbReference type="AlphaFoldDB" id="A0A1B7MGB3"/>
<dbReference type="InParanoid" id="A0A1B7MGB3"/>
<dbReference type="STRING" id="1314800.A0A1B7MGB3"/>
<name>A0A1B7MGB3_9AGAM</name>
<dbReference type="EMBL" id="KV449306">
    <property type="protein sequence ID" value="OAX31642.1"/>
    <property type="molecule type" value="Genomic_DNA"/>
</dbReference>
<evidence type="ECO:0000313" key="3">
    <source>
        <dbReference type="Proteomes" id="UP000092154"/>
    </source>
</evidence>
<evidence type="ECO:0000313" key="2">
    <source>
        <dbReference type="EMBL" id="OAX31642.1"/>
    </source>
</evidence>
<organism evidence="2 3">
    <name type="scientific">Rhizopogon vinicolor AM-OR11-026</name>
    <dbReference type="NCBI Taxonomy" id="1314800"/>
    <lineage>
        <taxon>Eukaryota</taxon>
        <taxon>Fungi</taxon>
        <taxon>Dikarya</taxon>
        <taxon>Basidiomycota</taxon>
        <taxon>Agaricomycotina</taxon>
        <taxon>Agaricomycetes</taxon>
        <taxon>Agaricomycetidae</taxon>
        <taxon>Boletales</taxon>
        <taxon>Suillineae</taxon>
        <taxon>Rhizopogonaceae</taxon>
        <taxon>Rhizopogon</taxon>
    </lineage>
</organism>
<protein>
    <submittedName>
        <fullName evidence="2">Uncharacterized protein</fullName>
    </submittedName>
</protein>
<sequence length="72" mass="8419">MIAAIMYGITVLQTYMYYVHYPRDNMSTKLLVALIWVLDTLHVSLMCLALYYYLVTSFGNMDALQMTDFILH</sequence>
<dbReference type="PANTHER" id="PTHR40465:SF1">
    <property type="entry name" value="DUF6534 DOMAIN-CONTAINING PROTEIN"/>
    <property type="match status" value="1"/>
</dbReference>
<evidence type="ECO:0000256" key="1">
    <source>
        <dbReference type="SAM" id="Phobius"/>
    </source>
</evidence>
<keyword evidence="3" id="KW-1185">Reference proteome</keyword>
<keyword evidence="1" id="KW-0472">Membrane</keyword>
<dbReference type="Proteomes" id="UP000092154">
    <property type="component" value="Unassembled WGS sequence"/>
</dbReference>
<reference evidence="2 3" key="1">
    <citation type="submission" date="2016-06" db="EMBL/GenBank/DDBJ databases">
        <title>Comparative genomics of the ectomycorrhizal sister species Rhizopogon vinicolor and Rhizopogon vesiculosus (Basidiomycota: Boletales) reveals a divergence of the mating type B locus.</title>
        <authorList>
            <consortium name="DOE Joint Genome Institute"/>
            <person name="Mujic A.B."/>
            <person name="Kuo A."/>
            <person name="Tritt A."/>
            <person name="Lipzen A."/>
            <person name="Chen C."/>
            <person name="Johnson J."/>
            <person name="Sharma A."/>
            <person name="Barry K."/>
            <person name="Grigoriev I.V."/>
            <person name="Spatafora J.W."/>
        </authorList>
    </citation>
    <scope>NUCLEOTIDE SEQUENCE [LARGE SCALE GENOMIC DNA]</scope>
    <source>
        <strain evidence="2 3">AM-OR11-026</strain>
    </source>
</reference>
<keyword evidence="1" id="KW-1133">Transmembrane helix</keyword>
<feature type="transmembrane region" description="Helical" evidence="1">
    <location>
        <begin position="30"/>
        <end position="54"/>
    </location>
</feature>
<accession>A0A1B7MGB3</accession>
<dbReference type="PANTHER" id="PTHR40465">
    <property type="entry name" value="CHROMOSOME 1, WHOLE GENOME SHOTGUN SEQUENCE"/>
    <property type="match status" value="1"/>
</dbReference>
<proteinExistence type="predicted"/>